<name>A0ABY3Y765_9NEIS</name>
<dbReference type="Proteomes" id="UP000829455">
    <property type="component" value="Chromosome"/>
</dbReference>
<dbReference type="EMBL" id="CP094241">
    <property type="protein sequence ID" value="UNV85138.1"/>
    <property type="molecule type" value="Genomic_DNA"/>
</dbReference>
<accession>A0ABY3Y765</accession>
<organism evidence="1 2">
    <name type="scientific">Neisseria macacae ATCC 33926</name>
    <dbReference type="NCBI Taxonomy" id="997348"/>
    <lineage>
        <taxon>Bacteria</taxon>
        <taxon>Pseudomonadati</taxon>
        <taxon>Pseudomonadota</taxon>
        <taxon>Betaproteobacteria</taxon>
        <taxon>Neisseriales</taxon>
        <taxon>Neisseriaceae</taxon>
        <taxon>Neisseria</taxon>
    </lineage>
</organism>
<protein>
    <submittedName>
        <fullName evidence="1">Uncharacterized protein</fullName>
    </submittedName>
</protein>
<gene>
    <name evidence="1" type="ORF">MON40_00975</name>
</gene>
<evidence type="ECO:0000313" key="2">
    <source>
        <dbReference type="Proteomes" id="UP000829455"/>
    </source>
</evidence>
<sequence>MKKIIFLILLCVFPFVIHDFITEQKRQIVIHNSSPYWLQVNVYRKYDNQTEDEAIENYWNFNLEKNESSPIYFSYNKKNINETLYLGFSFFQPDNDDVFYTDESVPTPKQKFMEIHRDSGDFCERHIYIGNSGEIIKDEVVKGFCLGRLLS</sequence>
<keyword evidence="2" id="KW-1185">Reference proteome</keyword>
<dbReference type="RefSeq" id="WP_242925960.1">
    <property type="nucleotide sequence ID" value="NZ_CP094241.1"/>
</dbReference>
<reference evidence="1 2" key="1">
    <citation type="submission" date="2022-03" db="EMBL/GenBank/DDBJ databases">
        <title>Genome sequencing of Neisseria macacae.</title>
        <authorList>
            <person name="Baek M.-G."/>
        </authorList>
    </citation>
    <scope>NUCLEOTIDE SEQUENCE [LARGE SCALE GENOMIC DNA]</scope>
    <source>
        <strain evidence="1 2">ATCC 33926</strain>
    </source>
</reference>
<proteinExistence type="predicted"/>
<evidence type="ECO:0000313" key="1">
    <source>
        <dbReference type="EMBL" id="UNV85138.1"/>
    </source>
</evidence>